<evidence type="ECO:0000313" key="1">
    <source>
        <dbReference type="EMBL" id="QZE13586.1"/>
    </source>
</evidence>
<sequence>MFRITFLWLISLLVLIPCLSLSQIHIVAVGGASFYKPRNTVVAVRLAWEYNADGVMLDIFQSKDAEWFAFSPQDISQYSDREYELQGLKSKRIKKISLHNSLSRSSLKYQISTLDDVISLLPEDKFFILKLDEKENELKSLFNTLKNHRNYCAVRYISSNWSLLKKLKDLVPKDKIYYMWNGFSSLGITIDNLKEFGISSIVLKSTQLNKQGLQWLNESGIKVHVMLDSEEDGQGLVHEFPSVVALFTTRPQWVRTSISSISNEDAVLMAWDTMRLP</sequence>
<proteinExistence type="predicted"/>
<accession>A0AC61NDF6</accession>
<name>A0AC61NDF6_9BACT</name>
<dbReference type="Proteomes" id="UP000826212">
    <property type="component" value="Chromosome"/>
</dbReference>
<dbReference type="EMBL" id="CP081303">
    <property type="protein sequence ID" value="QZE13586.1"/>
    <property type="molecule type" value="Genomic_DNA"/>
</dbReference>
<evidence type="ECO:0000313" key="2">
    <source>
        <dbReference type="Proteomes" id="UP000826212"/>
    </source>
</evidence>
<keyword evidence="2" id="KW-1185">Reference proteome</keyword>
<reference evidence="1" key="1">
    <citation type="submission" date="2021-08" db="EMBL/GenBank/DDBJ databases">
        <title>Novel anaerobic bacterium isolated from sea squirt in East Sea, Republic of Korea.</title>
        <authorList>
            <person name="Nguyen T.H."/>
            <person name="Li Z."/>
            <person name="Lee Y.-J."/>
            <person name="Ko J."/>
            <person name="Kim S.-G."/>
        </authorList>
    </citation>
    <scope>NUCLEOTIDE SEQUENCE</scope>
    <source>
        <strain evidence="1">KCTC 25031</strain>
    </source>
</reference>
<protein>
    <submittedName>
        <fullName evidence="1">Uncharacterized protein</fullName>
    </submittedName>
</protein>
<organism evidence="1 2">
    <name type="scientific">Halosquirtibacter laminarini</name>
    <dbReference type="NCBI Taxonomy" id="3374600"/>
    <lineage>
        <taxon>Bacteria</taxon>
        <taxon>Pseudomonadati</taxon>
        <taxon>Bacteroidota</taxon>
        <taxon>Bacteroidia</taxon>
        <taxon>Marinilabiliales</taxon>
        <taxon>Prolixibacteraceae</taxon>
        <taxon>Halosquirtibacter</taxon>
    </lineage>
</organism>
<gene>
    <name evidence="1" type="ORF">K4L44_13540</name>
</gene>